<reference evidence="7" key="1">
    <citation type="submission" date="2025-08" db="UniProtKB">
        <authorList>
            <consortium name="RefSeq"/>
        </authorList>
    </citation>
    <scope>IDENTIFICATION</scope>
</reference>
<evidence type="ECO:0000256" key="2">
    <source>
        <dbReference type="ARBA" id="ARBA00022692"/>
    </source>
</evidence>
<sequence length="157" mass="16994">MLAYITLPVLYLLVRKHINRAHEALSEYRPICEAHPPPQPCAPASTWAAVADKKLVLIPLVFICLRIWGTVRFVLTLCGSPLVRAPALVLLHGVGNTFQGGANCILFVLGTRAIRERLFALCCCCLQPSTPSPANHLKVSTSSMLGDPQDSGEAVHS</sequence>
<keyword evidence="2 5" id="KW-0812">Transmembrane</keyword>
<dbReference type="PANTHER" id="PTHR23112:SF47">
    <property type="entry name" value="G-PROTEIN COUPLED RECEPTOR 157"/>
    <property type="match status" value="1"/>
</dbReference>
<comment type="subcellular location">
    <subcellularLocation>
        <location evidence="1">Membrane</location>
        <topology evidence="1">Multi-pass membrane protein</topology>
    </subcellularLocation>
</comment>
<keyword evidence="4 5" id="KW-0472">Membrane</keyword>
<feature type="transmembrane region" description="Helical" evidence="5">
    <location>
        <begin position="87"/>
        <end position="109"/>
    </location>
</feature>
<dbReference type="GeneID" id="101572312"/>
<evidence type="ECO:0000256" key="3">
    <source>
        <dbReference type="ARBA" id="ARBA00022989"/>
    </source>
</evidence>
<dbReference type="CTD" id="80045"/>
<proteinExistence type="predicted"/>
<accession>A0A6P6D5H9</accession>
<evidence type="ECO:0000256" key="4">
    <source>
        <dbReference type="ARBA" id="ARBA00023136"/>
    </source>
</evidence>
<evidence type="ECO:0000313" key="6">
    <source>
        <dbReference type="Proteomes" id="UP000515203"/>
    </source>
</evidence>
<organism evidence="6 7">
    <name type="scientific">Octodon degus</name>
    <name type="common">Degu</name>
    <name type="synonym">Sciurus degus</name>
    <dbReference type="NCBI Taxonomy" id="10160"/>
    <lineage>
        <taxon>Eukaryota</taxon>
        <taxon>Metazoa</taxon>
        <taxon>Chordata</taxon>
        <taxon>Craniata</taxon>
        <taxon>Vertebrata</taxon>
        <taxon>Euteleostomi</taxon>
        <taxon>Mammalia</taxon>
        <taxon>Eutheria</taxon>
        <taxon>Euarchontoglires</taxon>
        <taxon>Glires</taxon>
        <taxon>Rodentia</taxon>
        <taxon>Hystricomorpha</taxon>
        <taxon>Octodontidae</taxon>
        <taxon>Octodon</taxon>
    </lineage>
</organism>
<keyword evidence="7" id="KW-0675">Receptor</keyword>
<keyword evidence="3 5" id="KW-1133">Transmembrane helix</keyword>
<gene>
    <name evidence="7" type="primary">Gpr157</name>
</gene>
<protein>
    <submittedName>
        <fullName evidence="7">G-protein coupled receptor 157</fullName>
    </submittedName>
</protein>
<evidence type="ECO:0000256" key="1">
    <source>
        <dbReference type="ARBA" id="ARBA00004141"/>
    </source>
</evidence>
<dbReference type="AlphaFoldDB" id="A0A6P6D5H9"/>
<dbReference type="Proteomes" id="UP000515203">
    <property type="component" value="Unplaced"/>
</dbReference>
<dbReference type="RefSeq" id="XP_023555185.1">
    <property type="nucleotide sequence ID" value="XM_023699417.1"/>
</dbReference>
<feature type="transmembrane region" description="Helical" evidence="5">
    <location>
        <begin position="55"/>
        <end position="75"/>
    </location>
</feature>
<dbReference type="GO" id="GO:0005886">
    <property type="term" value="C:plasma membrane"/>
    <property type="evidence" value="ECO:0007669"/>
    <property type="project" value="TreeGrafter"/>
</dbReference>
<keyword evidence="6" id="KW-1185">Reference proteome</keyword>
<evidence type="ECO:0000256" key="5">
    <source>
        <dbReference type="SAM" id="Phobius"/>
    </source>
</evidence>
<dbReference type="PANTHER" id="PTHR23112">
    <property type="entry name" value="G PROTEIN-COUPLED RECEPTOR 157-RELATED"/>
    <property type="match status" value="1"/>
</dbReference>
<dbReference type="InParanoid" id="A0A6P6D5H9"/>
<dbReference type="GO" id="GO:0007189">
    <property type="term" value="P:adenylate cyclase-activating G protein-coupled receptor signaling pathway"/>
    <property type="evidence" value="ECO:0007669"/>
    <property type="project" value="TreeGrafter"/>
</dbReference>
<dbReference type="GO" id="GO:0004930">
    <property type="term" value="F:G protein-coupled receptor activity"/>
    <property type="evidence" value="ECO:0007669"/>
    <property type="project" value="TreeGrafter"/>
</dbReference>
<name>A0A6P6D5H9_OCTDE</name>
<evidence type="ECO:0000313" key="7">
    <source>
        <dbReference type="RefSeq" id="XP_023555185.1"/>
    </source>
</evidence>
<dbReference type="OrthoDB" id="100006at2759"/>